<dbReference type="GO" id="GO:0016788">
    <property type="term" value="F:hydrolase activity, acting on ester bonds"/>
    <property type="evidence" value="ECO:0007669"/>
    <property type="project" value="TreeGrafter"/>
</dbReference>
<protein>
    <recommendedName>
        <fullName evidence="7">Post-GPI attachment to proteins factor 3</fullName>
    </recommendedName>
</protein>
<reference evidence="8 9" key="1">
    <citation type="journal article" date="2009" name="Nature">
        <title>Evolution of pathogenicity and sexual reproduction in eight Candida genomes.</title>
        <authorList>
            <person name="Butler G."/>
            <person name="Rasmussen M.D."/>
            <person name="Lin M.F."/>
            <person name="Santos M.A."/>
            <person name="Sakthikumar S."/>
            <person name="Munro C.A."/>
            <person name="Rheinbay E."/>
            <person name="Grabherr M."/>
            <person name="Forche A."/>
            <person name="Reedy J.L."/>
            <person name="Agrafioti I."/>
            <person name="Arnaud M.B."/>
            <person name="Bates S."/>
            <person name="Brown A.J."/>
            <person name="Brunke S."/>
            <person name="Costanzo M.C."/>
            <person name="Fitzpatrick D.A."/>
            <person name="de Groot P.W."/>
            <person name="Harris D."/>
            <person name="Hoyer L.L."/>
            <person name="Hube B."/>
            <person name="Klis F.M."/>
            <person name="Kodira C."/>
            <person name="Lennard N."/>
            <person name="Logue M.E."/>
            <person name="Martin R."/>
            <person name="Neiman A.M."/>
            <person name="Nikolaou E."/>
            <person name="Quail M.A."/>
            <person name="Quinn J."/>
            <person name="Santos M.C."/>
            <person name="Schmitzberger F.F."/>
            <person name="Sherlock G."/>
            <person name="Shah P."/>
            <person name="Silverstein K.A."/>
            <person name="Skrzypek M.S."/>
            <person name="Soll D."/>
            <person name="Staggs R."/>
            <person name="Stansfield I."/>
            <person name="Stumpf M.P."/>
            <person name="Sudbery P.E."/>
            <person name="Srikantha T."/>
            <person name="Zeng Q."/>
            <person name="Berman J."/>
            <person name="Berriman M."/>
            <person name="Heitman J."/>
            <person name="Gow N.A."/>
            <person name="Lorenz M.C."/>
            <person name="Birren B.W."/>
            <person name="Kellis M."/>
            <person name="Cuomo C.A."/>
        </authorList>
    </citation>
    <scope>NUCLEOTIDE SEQUENCE [LARGE SCALE GENOMIC DNA]</scope>
    <source>
        <strain evidence="9">ATCC 6260 / CBS 566 / DSM 6381 / JCM 1539 / NBRC 10279 / NRRL Y-324</strain>
    </source>
</reference>
<evidence type="ECO:0000256" key="4">
    <source>
        <dbReference type="ARBA" id="ARBA00022729"/>
    </source>
</evidence>
<feature type="signal peptide" evidence="7">
    <location>
        <begin position="1"/>
        <end position="16"/>
    </location>
</feature>
<gene>
    <name evidence="8" type="ORF">PGUG_04760</name>
</gene>
<evidence type="ECO:0000256" key="5">
    <source>
        <dbReference type="ARBA" id="ARBA00022989"/>
    </source>
</evidence>
<dbReference type="eggNOG" id="KOG2970">
    <property type="taxonomic scope" value="Eukaryota"/>
</dbReference>
<dbReference type="GeneID" id="5124951"/>
<feature type="transmembrane region" description="Helical" evidence="7">
    <location>
        <begin position="312"/>
        <end position="337"/>
    </location>
</feature>
<dbReference type="OrthoDB" id="419770at2759"/>
<dbReference type="FunCoup" id="A5DNA9">
    <property type="interactions" value="184"/>
</dbReference>
<dbReference type="RefSeq" id="XP_001482805.2">
    <property type="nucleotide sequence ID" value="XM_001482755.1"/>
</dbReference>
<comment type="function">
    <text evidence="7">Involved in the lipid remodeling steps of GPI-anchor maturation.</text>
</comment>
<dbReference type="VEuPathDB" id="FungiDB:PGUG_04760"/>
<keyword evidence="2 7" id="KW-0337">GPI-anchor biosynthesis</keyword>
<dbReference type="OMA" id="DFMIEDC"/>
<comment type="subcellular location">
    <subcellularLocation>
        <location evidence="1">Endomembrane system</location>
        <topology evidence="1">Multi-pass membrane protein</topology>
    </subcellularLocation>
    <subcellularLocation>
        <location evidence="7">Endoplasmic reticulum membrane</location>
        <topology evidence="7">Multi-pass membrane protein</topology>
    </subcellularLocation>
</comment>
<accession>A5DNA9</accession>
<evidence type="ECO:0000313" key="9">
    <source>
        <dbReference type="Proteomes" id="UP000001997"/>
    </source>
</evidence>
<dbReference type="GO" id="GO:0005789">
    <property type="term" value="C:endoplasmic reticulum membrane"/>
    <property type="evidence" value="ECO:0007669"/>
    <property type="project" value="UniProtKB-SubCell"/>
</dbReference>
<dbReference type="KEGG" id="pgu:PGUG_04760"/>
<evidence type="ECO:0000313" key="8">
    <source>
        <dbReference type="EMBL" id="EDK40662.2"/>
    </source>
</evidence>
<feature type="chain" id="PRO_5016483616" description="Post-GPI attachment to proteins factor 3" evidence="7">
    <location>
        <begin position="17"/>
        <end position="379"/>
    </location>
</feature>
<keyword evidence="9" id="KW-1185">Reference proteome</keyword>
<dbReference type="PANTHER" id="PTHR13148:SF0">
    <property type="entry name" value="POST-GPI ATTACHMENT TO PROTEINS FACTOR 3"/>
    <property type="match status" value="1"/>
</dbReference>
<feature type="transmembrane region" description="Helical" evidence="7">
    <location>
        <begin position="252"/>
        <end position="272"/>
    </location>
</feature>
<dbReference type="HOGENOM" id="CLU_032917_1_1_1"/>
<dbReference type="PANTHER" id="PTHR13148">
    <property type="entry name" value="PER1-RELATED"/>
    <property type="match status" value="1"/>
</dbReference>
<sequence length="379" mass="45245">MIRWLLFLVYLPLFIASPGDDLDEFDECRHRCESITCNYRLFESDPNRYHRSVANFNEKNRFDWNFDPLPLPKHLKLLYWTCEQNCDYQCQRLVTQQRVDEKEEVLQFHGKWPFLRVFGIQEFASMIFSIGNLLVHLQGLRKIKHQIDTSPPHYGSYFHNILIVSVVTSAAWICSTIFHIRDFELTERLDYFLAGLTVLTGFHAVFARVYRLYLPDRKLWSAAFTALCVALYSGHVYHLVTDWSYTYNMRANIFIGILQNICWAMLCFDLYIRYYDVEHNHPEKSMNFARYTKWNTVVLSSFFLRSSKLYSLYPLLLCVIVICGMALEIFDFAPIFYDLVDAHSLWHLVTIFPAYYGWYDWMIWDIRENVWQDVKQKAD</sequence>
<organism evidence="8 9">
    <name type="scientific">Meyerozyma guilliermondii (strain ATCC 6260 / CBS 566 / DSM 6381 / JCM 1539 / NBRC 10279 / NRRL Y-324)</name>
    <name type="common">Yeast</name>
    <name type="synonym">Candida guilliermondii</name>
    <dbReference type="NCBI Taxonomy" id="294746"/>
    <lineage>
        <taxon>Eukaryota</taxon>
        <taxon>Fungi</taxon>
        <taxon>Dikarya</taxon>
        <taxon>Ascomycota</taxon>
        <taxon>Saccharomycotina</taxon>
        <taxon>Pichiomycetes</taxon>
        <taxon>Debaryomycetaceae</taxon>
        <taxon>Meyerozyma</taxon>
    </lineage>
</organism>
<dbReference type="AlphaFoldDB" id="A5DNA9"/>
<keyword evidence="4 7" id="KW-0732">Signal</keyword>
<evidence type="ECO:0000256" key="2">
    <source>
        <dbReference type="ARBA" id="ARBA00022502"/>
    </source>
</evidence>
<dbReference type="EMBL" id="CH408160">
    <property type="protein sequence ID" value="EDK40662.2"/>
    <property type="molecule type" value="Genomic_DNA"/>
</dbReference>
<keyword evidence="3 7" id="KW-0812">Transmembrane</keyword>
<evidence type="ECO:0000256" key="3">
    <source>
        <dbReference type="ARBA" id="ARBA00022692"/>
    </source>
</evidence>
<feature type="transmembrane region" description="Helical" evidence="7">
    <location>
        <begin position="161"/>
        <end position="180"/>
    </location>
</feature>
<dbReference type="InterPro" id="IPR007217">
    <property type="entry name" value="Per1-like"/>
</dbReference>
<feature type="transmembrane region" description="Helical" evidence="7">
    <location>
        <begin position="343"/>
        <end position="359"/>
    </location>
</feature>
<evidence type="ECO:0000256" key="1">
    <source>
        <dbReference type="ARBA" id="ARBA00004127"/>
    </source>
</evidence>
<evidence type="ECO:0000256" key="6">
    <source>
        <dbReference type="ARBA" id="ARBA00023136"/>
    </source>
</evidence>
<keyword evidence="7" id="KW-0256">Endoplasmic reticulum</keyword>
<dbReference type="InParanoid" id="A5DNA9"/>
<feature type="transmembrane region" description="Helical" evidence="7">
    <location>
        <begin position="222"/>
        <end position="240"/>
    </location>
</feature>
<feature type="transmembrane region" description="Helical" evidence="7">
    <location>
        <begin position="192"/>
        <end position="210"/>
    </location>
</feature>
<dbReference type="GO" id="GO:0006506">
    <property type="term" value="P:GPI anchor biosynthetic process"/>
    <property type="evidence" value="ECO:0007669"/>
    <property type="project" value="UniProtKB-KW"/>
</dbReference>
<proteinExistence type="inferred from homology"/>
<evidence type="ECO:0000256" key="7">
    <source>
        <dbReference type="RuleBase" id="RU365066"/>
    </source>
</evidence>
<dbReference type="Pfam" id="PF04080">
    <property type="entry name" value="Per1"/>
    <property type="match status" value="1"/>
</dbReference>
<keyword evidence="6 7" id="KW-0472">Membrane</keyword>
<feature type="transmembrane region" description="Helical" evidence="7">
    <location>
        <begin position="123"/>
        <end position="140"/>
    </location>
</feature>
<dbReference type="Proteomes" id="UP000001997">
    <property type="component" value="Unassembled WGS sequence"/>
</dbReference>
<name>A5DNA9_PICGU</name>
<comment type="similarity">
    <text evidence="7">Belongs to the PGAP3 family.</text>
</comment>
<keyword evidence="5 7" id="KW-1133">Transmembrane helix</keyword>